<comment type="caution">
    <text evidence="1">The sequence shown here is derived from an EMBL/GenBank/DDBJ whole genome shotgun (WGS) entry which is preliminary data.</text>
</comment>
<dbReference type="AlphaFoldDB" id="A0A1W0X3U7"/>
<dbReference type="Proteomes" id="UP000192578">
    <property type="component" value="Unassembled WGS sequence"/>
</dbReference>
<sequence length="92" mass="11058">MSTPDEVDRTFNYLNYFYLGFWILQCKSSRFSGREASGCRFPLSHRYPFEGREGCCSGGRLRFEVISRWLWRHRWTSLLQLGEVKFEIEEFS</sequence>
<dbReference type="EMBL" id="MTYJ01000019">
    <property type="protein sequence ID" value="OQV22098.1"/>
    <property type="molecule type" value="Genomic_DNA"/>
</dbReference>
<accession>A0A1W0X3U7</accession>
<organism evidence="1 2">
    <name type="scientific">Hypsibius exemplaris</name>
    <name type="common">Freshwater tardigrade</name>
    <dbReference type="NCBI Taxonomy" id="2072580"/>
    <lineage>
        <taxon>Eukaryota</taxon>
        <taxon>Metazoa</taxon>
        <taxon>Ecdysozoa</taxon>
        <taxon>Tardigrada</taxon>
        <taxon>Eutardigrada</taxon>
        <taxon>Parachela</taxon>
        <taxon>Hypsibioidea</taxon>
        <taxon>Hypsibiidae</taxon>
        <taxon>Hypsibius</taxon>
    </lineage>
</organism>
<evidence type="ECO:0000313" key="2">
    <source>
        <dbReference type="Proteomes" id="UP000192578"/>
    </source>
</evidence>
<keyword evidence="2" id="KW-1185">Reference proteome</keyword>
<proteinExistence type="predicted"/>
<evidence type="ECO:0000313" key="1">
    <source>
        <dbReference type="EMBL" id="OQV22098.1"/>
    </source>
</evidence>
<name>A0A1W0X3U7_HYPEX</name>
<gene>
    <name evidence="1" type="ORF">BV898_03943</name>
</gene>
<reference evidence="2" key="1">
    <citation type="submission" date="2017-01" db="EMBL/GenBank/DDBJ databases">
        <title>Comparative genomics of anhydrobiosis in the tardigrade Hypsibius dujardini.</title>
        <authorList>
            <person name="Yoshida Y."/>
            <person name="Koutsovoulos G."/>
            <person name="Laetsch D."/>
            <person name="Stevens L."/>
            <person name="Kumar S."/>
            <person name="Horikawa D."/>
            <person name="Ishino K."/>
            <person name="Komine S."/>
            <person name="Tomita M."/>
            <person name="Blaxter M."/>
            <person name="Arakawa K."/>
        </authorList>
    </citation>
    <scope>NUCLEOTIDE SEQUENCE [LARGE SCALE GENOMIC DNA]</scope>
    <source>
        <strain evidence="2">Z151</strain>
    </source>
</reference>
<protein>
    <submittedName>
        <fullName evidence="1">Uncharacterized protein</fullName>
    </submittedName>
</protein>